<reference evidence="10 11" key="1">
    <citation type="submission" date="2013-12" db="EMBL/GenBank/DDBJ databases">
        <title>Draft genome of the parsitic nematode Ancylostoma duodenale.</title>
        <authorList>
            <person name="Mitreva M."/>
        </authorList>
    </citation>
    <scope>NUCLEOTIDE SEQUENCE [LARGE SCALE GENOMIC DNA]</scope>
    <source>
        <strain evidence="10 11">Zhejiang</strain>
    </source>
</reference>
<dbReference type="SMART" id="SM01399">
    <property type="entry name" value="Sybindin"/>
    <property type="match status" value="1"/>
</dbReference>
<dbReference type="Proteomes" id="UP000054047">
    <property type="component" value="Unassembled WGS sequence"/>
</dbReference>
<evidence type="ECO:0000256" key="6">
    <source>
        <dbReference type="ARBA" id="ARBA00038179"/>
    </source>
</evidence>
<dbReference type="GO" id="GO:0030008">
    <property type="term" value="C:TRAPP complex"/>
    <property type="evidence" value="ECO:0007669"/>
    <property type="project" value="UniProtKB-UniRule"/>
</dbReference>
<evidence type="ECO:0000256" key="8">
    <source>
        <dbReference type="ARBA" id="ARBA00046941"/>
    </source>
</evidence>
<comment type="subunit">
    <text evidence="9">Part of the multisubunit transport protein particle (TRAPP) complex.</text>
</comment>
<dbReference type="EMBL" id="KN737879">
    <property type="protein sequence ID" value="KIH55114.1"/>
    <property type="molecule type" value="Genomic_DNA"/>
</dbReference>
<dbReference type="GO" id="GO:0006888">
    <property type="term" value="P:endoplasmic reticulum to Golgi vesicle-mediated transport"/>
    <property type="evidence" value="ECO:0007669"/>
    <property type="project" value="UniProtKB-UniRule"/>
</dbReference>
<evidence type="ECO:0000256" key="9">
    <source>
        <dbReference type="RuleBase" id="RU366065"/>
    </source>
</evidence>
<proteinExistence type="inferred from homology"/>
<dbReference type="Pfam" id="PF04099">
    <property type="entry name" value="Sybindin"/>
    <property type="match status" value="1"/>
</dbReference>
<evidence type="ECO:0000256" key="3">
    <source>
        <dbReference type="ARBA" id="ARBA00022824"/>
    </source>
</evidence>
<evidence type="ECO:0000256" key="5">
    <source>
        <dbReference type="ARBA" id="ARBA00023034"/>
    </source>
</evidence>
<keyword evidence="3 9" id="KW-0256">Endoplasmic reticulum</keyword>
<dbReference type="OrthoDB" id="246406at2759"/>
<dbReference type="Gene3D" id="2.30.42.40">
    <property type="match status" value="1"/>
</dbReference>
<evidence type="ECO:0000256" key="7">
    <source>
        <dbReference type="ARBA" id="ARBA00046052"/>
    </source>
</evidence>
<dbReference type="GO" id="GO:0005794">
    <property type="term" value="C:Golgi apparatus"/>
    <property type="evidence" value="ECO:0007669"/>
    <property type="project" value="UniProtKB-SubCell"/>
</dbReference>
<gene>
    <name evidence="10" type="ORF">ANCDUO_14734</name>
</gene>
<dbReference type="GO" id="GO:0005783">
    <property type="term" value="C:endoplasmic reticulum"/>
    <property type="evidence" value="ECO:0007669"/>
    <property type="project" value="UniProtKB-SubCell"/>
</dbReference>
<dbReference type="PANTHER" id="PTHR23249:SF15">
    <property type="entry name" value="TRAFFICKING PROTEIN PARTICLE COMPLEX SUBUNIT 4"/>
    <property type="match status" value="1"/>
</dbReference>
<evidence type="ECO:0000313" key="11">
    <source>
        <dbReference type="Proteomes" id="UP000054047"/>
    </source>
</evidence>
<keyword evidence="11" id="KW-1185">Reference proteome</keyword>
<name>A0A0C2G8B3_9BILA</name>
<dbReference type="SUPFAM" id="SSF64356">
    <property type="entry name" value="SNARE-like"/>
    <property type="match status" value="1"/>
</dbReference>
<evidence type="ECO:0000256" key="4">
    <source>
        <dbReference type="ARBA" id="ARBA00022892"/>
    </source>
</evidence>
<organism evidence="10 11">
    <name type="scientific">Ancylostoma duodenale</name>
    <dbReference type="NCBI Taxonomy" id="51022"/>
    <lineage>
        <taxon>Eukaryota</taxon>
        <taxon>Metazoa</taxon>
        <taxon>Ecdysozoa</taxon>
        <taxon>Nematoda</taxon>
        <taxon>Chromadorea</taxon>
        <taxon>Rhabditida</taxon>
        <taxon>Rhabditina</taxon>
        <taxon>Rhabditomorpha</taxon>
        <taxon>Strongyloidea</taxon>
        <taxon>Ancylostomatidae</taxon>
        <taxon>Ancylostomatinae</taxon>
        <taxon>Ancylostoma</taxon>
    </lineage>
</organism>
<protein>
    <recommendedName>
        <fullName evidence="9">Trafficking protein particle complex subunit</fullName>
    </recommendedName>
</protein>
<dbReference type="Gene3D" id="3.30.450.70">
    <property type="match status" value="1"/>
</dbReference>
<keyword evidence="2 9" id="KW-0813">Transport</keyword>
<comment type="function">
    <text evidence="7">Core component of the TRAPP complexes which has a function of guanine nucleotide exchange factor activity for Rab1 GTPase. Plays a role in vesicular transport from endoplasmic reticulum to Golgi and autophagy. May play a role in dendrite postsynaptic membrane trafficking.</text>
</comment>
<comment type="subcellular location">
    <subcellularLocation>
        <location evidence="9">Endoplasmic reticulum</location>
    </subcellularLocation>
    <subcellularLocation>
        <location evidence="9">Golgi apparatus</location>
        <location evidence="9">cis-Golgi network</location>
    </subcellularLocation>
    <subcellularLocation>
        <location evidence="1">Golgi apparatus</location>
    </subcellularLocation>
</comment>
<comment type="subunit">
    <text evidence="8">Component of the multisubunit TRAPP (transport protein particle) complex, which includes at least TRAPPC2, TRAPPC2L, TRAPPC3, TRAPPC3L, TRAPPC4, TRAPPC5, TRAPPC8, TRAPPC9, TRAPPC10, TRAPPC11 and TRAPPC12. Interacts with SDC2.</text>
</comment>
<accession>A0A0C2G8B3</accession>
<evidence type="ECO:0000313" key="10">
    <source>
        <dbReference type="EMBL" id="KIH55114.1"/>
    </source>
</evidence>
<dbReference type="InterPro" id="IPR007233">
    <property type="entry name" value="TRAPPC"/>
</dbReference>
<dbReference type="PANTHER" id="PTHR23249">
    <property type="entry name" value="TRAFFICKING PROTEIN PARTICLE COMPLEX SUBUNIT"/>
    <property type="match status" value="1"/>
</dbReference>
<dbReference type="InterPro" id="IPR011012">
    <property type="entry name" value="Longin-like_dom_sf"/>
</dbReference>
<keyword evidence="5 9" id="KW-0333">Golgi apparatus</keyword>
<sequence length="207" mass="23438">MSIQQVFIISRAGSLIYDWEAKSDVAEVERICEYPLDIILEEIDQKAVVVFGEKDGVKLRYYVTGANGFKVSGTKFFVDGVEKSIFKYLEDEANFPNSWLLYAGVKFVVVTTPTTAIPVESLLNKLYELYADYALKNPFYAIDMPIRCSKFEEGLKSLLERMTVDTNFSFLSKIPDQCGYLVFADGAIVKGLGFVEMKRENTKKANH</sequence>
<comment type="similarity">
    <text evidence="6">Belongs to the TRAPP small subunits family. TRAPPC4 subfamily.</text>
</comment>
<dbReference type="AlphaFoldDB" id="A0A0C2G8B3"/>
<evidence type="ECO:0000256" key="1">
    <source>
        <dbReference type="ARBA" id="ARBA00004555"/>
    </source>
</evidence>
<keyword evidence="4 9" id="KW-0931">ER-Golgi transport</keyword>
<evidence type="ECO:0000256" key="2">
    <source>
        <dbReference type="ARBA" id="ARBA00022448"/>
    </source>
</evidence>